<protein>
    <submittedName>
        <fullName evidence="2">DUF4044 domain-containing protein</fullName>
    </submittedName>
</protein>
<gene>
    <name evidence="2" type="ORF">ACFQWB_12250</name>
</gene>
<keyword evidence="1" id="KW-1133">Transmembrane helix</keyword>
<keyword evidence="1" id="KW-0812">Transmembrane</keyword>
<accession>A0ABW2V3G0</accession>
<evidence type="ECO:0000256" key="1">
    <source>
        <dbReference type="SAM" id="Phobius"/>
    </source>
</evidence>
<organism evidence="2 3">
    <name type="scientific">Paenibacillus thermoaerophilus</name>
    <dbReference type="NCBI Taxonomy" id="1215385"/>
    <lineage>
        <taxon>Bacteria</taxon>
        <taxon>Bacillati</taxon>
        <taxon>Bacillota</taxon>
        <taxon>Bacilli</taxon>
        <taxon>Bacillales</taxon>
        <taxon>Paenibacillaceae</taxon>
        <taxon>Paenibacillus</taxon>
    </lineage>
</organism>
<evidence type="ECO:0000313" key="3">
    <source>
        <dbReference type="Proteomes" id="UP001596528"/>
    </source>
</evidence>
<keyword evidence="3" id="KW-1185">Reference proteome</keyword>
<keyword evidence="1" id="KW-0472">Membrane</keyword>
<dbReference type="EMBL" id="JBHTGQ010000027">
    <property type="protein sequence ID" value="MFC7750689.1"/>
    <property type="molecule type" value="Genomic_DNA"/>
</dbReference>
<reference evidence="3" key="1">
    <citation type="journal article" date="2019" name="Int. J. Syst. Evol. Microbiol.">
        <title>The Global Catalogue of Microorganisms (GCM) 10K type strain sequencing project: providing services to taxonomists for standard genome sequencing and annotation.</title>
        <authorList>
            <consortium name="The Broad Institute Genomics Platform"/>
            <consortium name="The Broad Institute Genome Sequencing Center for Infectious Disease"/>
            <person name="Wu L."/>
            <person name="Ma J."/>
        </authorList>
    </citation>
    <scope>NUCLEOTIDE SEQUENCE [LARGE SCALE GENOMIC DNA]</scope>
    <source>
        <strain evidence="3">JCM 18657</strain>
    </source>
</reference>
<sequence>MIPKRLVKFVVWLMLLSMLSSVVLFAVNVLST</sequence>
<dbReference type="RefSeq" id="WP_170209531.1">
    <property type="nucleotide sequence ID" value="NZ_JBHTGQ010000027.1"/>
</dbReference>
<name>A0ABW2V3G0_9BACL</name>
<comment type="caution">
    <text evidence="2">The sequence shown here is derived from an EMBL/GenBank/DDBJ whole genome shotgun (WGS) entry which is preliminary data.</text>
</comment>
<proteinExistence type="predicted"/>
<feature type="transmembrane region" description="Helical" evidence="1">
    <location>
        <begin position="9"/>
        <end position="30"/>
    </location>
</feature>
<dbReference type="Proteomes" id="UP001596528">
    <property type="component" value="Unassembled WGS sequence"/>
</dbReference>
<evidence type="ECO:0000313" key="2">
    <source>
        <dbReference type="EMBL" id="MFC7750689.1"/>
    </source>
</evidence>